<dbReference type="EMBL" id="AJIL01000010">
    <property type="protein sequence ID" value="KNF04927.1"/>
    <property type="molecule type" value="Genomic_DNA"/>
</dbReference>
<name>A0A0L0W0B9_9BASI</name>
<comment type="caution">
    <text evidence="2">The sequence shown here is derived from an EMBL/GenBank/DDBJ whole genome shotgun (WGS) entry which is preliminary data.</text>
</comment>
<evidence type="ECO:0000256" key="1">
    <source>
        <dbReference type="SAM" id="MobiDB-lite"/>
    </source>
</evidence>
<dbReference type="OrthoDB" id="2497051at2759"/>
<evidence type="ECO:0000313" key="2">
    <source>
        <dbReference type="EMBL" id="KNF04927.1"/>
    </source>
</evidence>
<evidence type="ECO:0000313" key="3">
    <source>
        <dbReference type="Proteomes" id="UP000054564"/>
    </source>
</evidence>
<dbReference type="Proteomes" id="UP000054564">
    <property type="component" value="Unassembled WGS sequence"/>
</dbReference>
<keyword evidence="3" id="KW-1185">Reference proteome</keyword>
<sequence>MFSIFAQRTAMVCAGLPTVCIAVSIINKSLAKPAPPSSGSHFPTVERSNGGV</sequence>
<feature type="region of interest" description="Disordered" evidence="1">
    <location>
        <begin position="31"/>
        <end position="52"/>
    </location>
</feature>
<accession>A0A0L0W0B9</accession>
<organism evidence="2 3">
    <name type="scientific">Puccinia striiformis f. sp. tritici PST-78</name>
    <dbReference type="NCBI Taxonomy" id="1165861"/>
    <lineage>
        <taxon>Eukaryota</taxon>
        <taxon>Fungi</taxon>
        <taxon>Dikarya</taxon>
        <taxon>Basidiomycota</taxon>
        <taxon>Pucciniomycotina</taxon>
        <taxon>Pucciniomycetes</taxon>
        <taxon>Pucciniales</taxon>
        <taxon>Pucciniaceae</taxon>
        <taxon>Puccinia</taxon>
    </lineage>
</organism>
<gene>
    <name evidence="2" type="ORF">PSTG_01983</name>
</gene>
<protein>
    <submittedName>
        <fullName evidence="2">Uncharacterized protein</fullName>
    </submittedName>
</protein>
<reference evidence="3" key="1">
    <citation type="submission" date="2014-03" db="EMBL/GenBank/DDBJ databases">
        <title>The Genome Sequence of Puccinia striiformis f. sp. tritici PST-78.</title>
        <authorList>
            <consortium name="The Broad Institute Genome Sequencing Platform"/>
            <person name="Cuomo C."/>
            <person name="Hulbert S."/>
            <person name="Chen X."/>
            <person name="Walker B."/>
            <person name="Young S.K."/>
            <person name="Zeng Q."/>
            <person name="Gargeya S."/>
            <person name="Fitzgerald M."/>
            <person name="Haas B."/>
            <person name="Abouelleil A."/>
            <person name="Alvarado L."/>
            <person name="Arachchi H.M."/>
            <person name="Berlin A.M."/>
            <person name="Chapman S.B."/>
            <person name="Goldberg J."/>
            <person name="Griggs A."/>
            <person name="Gujja S."/>
            <person name="Hansen M."/>
            <person name="Howarth C."/>
            <person name="Imamovic A."/>
            <person name="Larimer J."/>
            <person name="McCowan C."/>
            <person name="Montmayeur A."/>
            <person name="Murphy C."/>
            <person name="Neiman D."/>
            <person name="Pearson M."/>
            <person name="Priest M."/>
            <person name="Roberts A."/>
            <person name="Saif S."/>
            <person name="Shea T."/>
            <person name="Sisk P."/>
            <person name="Sykes S."/>
            <person name="Wortman J."/>
            <person name="Nusbaum C."/>
            <person name="Birren B."/>
        </authorList>
    </citation>
    <scope>NUCLEOTIDE SEQUENCE [LARGE SCALE GENOMIC DNA]</scope>
    <source>
        <strain evidence="3">race PST-78</strain>
    </source>
</reference>
<proteinExistence type="predicted"/>
<dbReference type="AlphaFoldDB" id="A0A0L0W0B9"/>